<evidence type="ECO:0000313" key="1">
    <source>
        <dbReference type="EMBL" id="RAM57704.1"/>
    </source>
</evidence>
<gene>
    <name evidence="1" type="ORF">DH96_02045</name>
</gene>
<keyword evidence="2" id="KW-1185">Reference proteome</keyword>
<dbReference type="RefSeq" id="WP_111961353.1">
    <property type="nucleotide sequence ID" value="NZ_JHUK01000004.1"/>
</dbReference>
<reference evidence="1 2" key="1">
    <citation type="submission" date="2014-04" db="EMBL/GenBank/DDBJ databases">
        <title>Genome study of Napier grass stunt phytoplasma.</title>
        <authorList>
            <person name="Kawicha P."/>
            <person name="Dickinson M."/>
            <person name="Hodgetts J."/>
        </authorList>
    </citation>
    <scope>NUCLEOTIDE SEQUENCE [LARGE SCALE GENOMIC DNA]</scope>
    <source>
        <strain evidence="1 2">NGS-S10</strain>
    </source>
</reference>
<comment type="caution">
    <text evidence="1">The sequence shown here is derived from an EMBL/GenBank/DDBJ whole genome shotgun (WGS) entry which is preliminary data.</text>
</comment>
<accession>A0A328IKC3</accession>
<sequence length="119" mass="14649">MHFQDLELFLFQYPTLASLSQKIIYFNNPKIKTKRIKEIMIQDDQKKEKHCWIFYFNQFLRSYQKYSLKHQKVISEKVFYPSGQLRRYTEYDLYQNTFLYNENYDQDGCLINKQGILTC</sequence>
<name>A0A328IKC3_9MOLU</name>
<dbReference type="AlphaFoldDB" id="A0A328IKC3"/>
<dbReference type="EMBL" id="JHUK01000004">
    <property type="protein sequence ID" value="RAM57704.1"/>
    <property type="molecule type" value="Genomic_DNA"/>
</dbReference>
<dbReference type="Proteomes" id="UP000249343">
    <property type="component" value="Unassembled WGS sequence"/>
</dbReference>
<organism evidence="1 2">
    <name type="scientific">Candidatus Phytoplasma oryzae</name>
    <dbReference type="NCBI Taxonomy" id="203274"/>
    <lineage>
        <taxon>Bacteria</taxon>
        <taxon>Bacillati</taxon>
        <taxon>Mycoplasmatota</taxon>
        <taxon>Mollicutes</taxon>
        <taxon>Acholeplasmatales</taxon>
        <taxon>Acholeplasmataceae</taxon>
        <taxon>Candidatus Phytoplasma</taxon>
        <taxon>16SrXI (Rice yellow dwarf group)</taxon>
    </lineage>
</organism>
<proteinExistence type="predicted"/>
<evidence type="ECO:0000313" key="2">
    <source>
        <dbReference type="Proteomes" id="UP000249343"/>
    </source>
</evidence>
<protein>
    <submittedName>
        <fullName evidence="1">Uncharacterized protein</fullName>
    </submittedName>
</protein>